<dbReference type="InParanoid" id="A0A0H2RDZ0"/>
<feature type="non-terminal residue" evidence="1">
    <location>
        <position position="72"/>
    </location>
</feature>
<organism evidence="1 2">
    <name type="scientific">Schizopora paradoxa</name>
    <dbReference type="NCBI Taxonomy" id="27342"/>
    <lineage>
        <taxon>Eukaryota</taxon>
        <taxon>Fungi</taxon>
        <taxon>Dikarya</taxon>
        <taxon>Basidiomycota</taxon>
        <taxon>Agaricomycotina</taxon>
        <taxon>Agaricomycetes</taxon>
        <taxon>Hymenochaetales</taxon>
        <taxon>Schizoporaceae</taxon>
        <taxon>Schizopora</taxon>
    </lineage>
</organism>
<dbReference type="STRING" id="27342.A0A0H2RDZ0"/>
<dbReference type="EMBL" id="KQ086122">
    <property type="protein sequence ID" value="KLO07753.1"/>
    <property type="molecule type" value="Genomic_DNA"/>
</dbReference>
<protein>
    <submittedName>
        <fullName evidence="1">Uncharacterized protein</fullName>
    </submittedName>
</protein>
<keyword evidence="2" id="KW-1185">Reference proteome</keyword>
<evidence type="ECO:0000313" key="1">
    <source>
        <dbReference type="EMBL" id="KLO07753.1"/>
    </source>
</evidence>
<dbReference type="AlphaFoldDB" id="A0A0H2RDZ0"/>
<reference evidence="1 2" key="1">
    <citation type="submission" date="2015-04" db="EMBL/GenBank/DDBJ databases">
        <title>Complete genome sequence of Schizopora paradoxa KUC8140, a cosmopolitan wood degrader in East Asia.</title>
        <authorList>
            <consortium name="DOE Joint Genome Institute"/>
            <person name="Min B."/>
            <person name="Park H."/>
            <person name="Jang Y."/>
            <person name="Kim J.-J."/>
            <person name="Kim K.H."/>
            <person name="Pangilinan J."/>
            <person name="Lipzen A."/>
            <person name="Riley R."/>
            <person name="Grigoriev I.V."/>
            <person name="Spatafora J.W."/>
            <person name="Choi I.-G."/>
        </authorList>
    </citation>
    <scope>NUCLEOTIDE SEQUENCE [LARGE SCALE GENOMIC DNA]</scope>
    <source>
        <strain evidence="1 2">KUC8140</strain>
    </source>
</reference>
<dbReference type="Proteomes" id="UP000053477">
    <property type="component" value="Unassembled WGS sequence"/>
</dbReference>
<sequence length="72" mass="7820">MSASGGVGEPFLNHLVAVLSIYELGAYPAPVPRYDGPHDWHTETILRSLSAIVKRLSVAEETVKSLKAAESW</sequence>
<gene>
    <name evidence="1" type="ORF">SCHPADRAFT_836149</name>
</gene>
<evidence type="ECO:0000313" key="2">
    <source>
        <dbReference type="Proteomes" id="UP000053477"/>
    </source>
</evidence>
<name>A0A0H2RDZ0_9AGAM</name>
<dbReference type="OrthoDB" id="3133167at2759"/>
<accession>A0A0H2RDZ0</accession>
<proteinExistence type="predicted"/>